<feature type="transmembrane region" description="Helical" evidence="6">
    <location>
        <begin position="257"/>
        <end position="290"/>
    </location>
</feature>
<keyword evidence="4 6" id="KW-1133">Transmembrane helix</keyword>
<feature type="transmembrane region" description="Helical" evidence="6">
    <location>
        <begin position="104"/>
        <end position="126"/>
    </location>
</feature>
<feature type="transmembrane region" description="Helical" evidence="6">
    <location>
        <begin position="311"/>
        <end position="330"/>
    </location>
</feature>
<reference evidence="7" key="1">
    <citation type="journal article" date="2014" name="Front. Microbiol.">
        <title>High frequency of phylogenetically diverse reductive dehalogenase-homologous genes in deep subseafloor sedimentary metagenomes.</title>
        <authorList>
            <person name="Kawai M."/>
            <person name="Futagami T."/>
            <person name="Toyoda A."/>
            <person name="Takaki Y."/>
            <person name="Nishi S."/>
            <person name="Hori S."/>
            <person name="Arai W."/>
            <person name="Tsubouchi T."/>
            <person name="Morono Y."/>
            <person name="Uchiyama I."/>
            <person name="Ito T."/>
            <person name="Fujiyama A."/>
            <person name="Inagaki F."/>
            <person name="Takami H."/>
        </authorList>
    </citation>
    <scope>NUCLEOTIDE SEQUENCE</scope>
    <source>
        <strain evidence="7">Expedition CK06-06</strain>
    </source>
</reference>
<dbReference type="PANTHER" id="PTHR30482:SF10">
    <property type="entry name" value="HIGH-AFFINITY BRANCHED-CHAIN AMINO ACID TRANSPORT PROTEIN BRAE"/>
    <property type="match status" value="1"/>
</dbReference>
<name>X0ZWI3_9ZZZZ</name>
<evidence type="ECO:0008006" key="8">
    <source>
        <dbReference type="Google" id="ProtNLM"/>
    </source>
</evidence>
<feature type="transmembrane region" description="Helical" evidence="6">
    <location>
        <begin position="224"/>
        <end position="245"/>
    </location>
</feature>
<evidence type="ECO:0000256" key="5">
    <source>
        <dbReference type="ARBA" id="ARBA00023136"/>
    </source>
</evidence>
<accession>X0ZWI3</accession>
<dbReference type="InterPro" id="IPR001851">
    <property type="entry name" value="ABC_transp_permease"/>
</dbReference>
<evidence type="ECO:0000256" key="1">
    <source>
        <dbReference type="ARBA" id="ARBA00004651"/>
    </source>
</evidence>
<sequence>MKKVKKKEKDYFLLKIITILIMVVSIFIAQRSFDAYVIRILNLCGIYVILGVSLNLINGFTGQFSLGHAGFMSIGAYVSALLYMSPELKEVNYFITPIIWPLSVIQIPFIFSLIIAGLVSAGVGFLVGAPCLRLKGDYLAIVTFGFSEIIRVLFCNLQSITNGPLGLKGLPSYTNLWWTWGVAILTIWFIKNLINSSYGRALKSIREDEVAAEAMGVNLFYHKVLSFVVGAFFAGIGGALLGSLVMTIDPNTFSFFMTFQIIIIVIVGGLGSITGTVIVGTAFAILMEVLRSVESPMSFFGLNIPGIPGMRMLMFSILLMIVILFFHQGLMGTKECSWEWLYHKVVRSKKEVEEGS</sequence>
<feature type="transmembrane region" description="Helical" evidence="6">
    <location>
        <begin position="177"/>
        <end position="194"/>
    </location>
</feature>
<keyword evidence="3 6" id="KW-0812">Transmembrane</keyword>
<feature type="transmembrane region" description="Helical" evidence="6">
    <location>
        <begin position="138"/>
        <end position="157"/>
    </location>
</feature>
<gene>
    <name evidence="7" type="ORF">S01H4_02902</name>
</gene>
<dbReference type="GO" id="GO:0005886">
    <property type="term" value="C:plasma membrane"/>
    <property type="evidence" value="ECO:0007669"/>
    <property type="project" value="UniProtKB-SubCell"/>
</dbReference>
<dbReference type="PANTHER" id="PTHR30482">
    <property type="entry name" value="HIGH-AFFINITY BRANCHED-CHAIN AMINO ACID TRANSPORT SYSTEM PERMEASE"/>
    <property type="match status" value="1"/>
</dbReference>
<organism evidence="7">
    <name type="scientific">marine sediment metagenome</name>
    <dbReference type="NCBI Taxonomy" id="412755"/>
    <lineage>
        <taxon>unclassified sequences</taxon>
        <taxon>metagenomes</taxon>
        <taxon>ecological metagenomes</taxon>
    </lineage>
</organism>
<dbReference type="InterPro" id="IPR043428">
    <property type="entry name" value="LivM-like"/>
</dbReference>
<evidence type="ECO:0000256" key="2">
    <source>
        <dbReference type="ARBA" id="ARBA00022475"/>
    </source>
</evidence>
<evidence type="ECO:0000313" key="7">
    <source>
        <dbReference type="EMBL" id="GAG74185.1"/>
    </source>
</evidence>
<feature type="transmembrane region" description="Helical" evidence="6">
    <location>
        <begin position="12"/>
        <end position="30"/>
    </location>
</feature>
<dbReference type="AlphaFoldDB" id="X0ZWI3"/>
<dbReference type="CDD" id="cd06581">
    <property type="entry name" value="TM_PBP1_LivM_like"/>
    <property type="match status" value="1"/>
</dbReference>
<protein>
    <recommendedName>
        <fullName evidence="8">Branched-chain amino acid ABC transporter permease</fullName>
    </recommendedName>
</protein>
<keyword evidence="5 6" id="KW-0472">Membrane</keyword>
<dbReference type="Pfam" id="PF02653">
    <property type="entry name" value="BPD_transp_2"/>
    <property type="match status" value="1"/>
</dbReference>
<feature type="transmembrane region" description="Helical" evidence="6">
    <location>
        <begin position="36"/>
        <end position="57"/>
    </location>
</feature>
<keyword evidence="2" id="KW-1003">Cell membrane</keyword>
<evidence type="ECO:0000256" key="4">
    <source>
        <dbReference type="ARBA" id="ARBA00022989"/>
    </source>
</evidence>
<comment type="subcellular location">
    <subcellularLocation>
        <location evidence="1">Cell membrane</location>
        <topology evidence="1">Multi-pass membrane protein</topology>
    </subcellularLocation>
</comment>
<feature type="transmembrane region" description="Helical" evidence="6">
    <location>
        <begin position="64"/>
        <end position="84"/>
    </location>
</feature>
<comment type="caution">
    <text evidence="7">The sequence shown here is derived from an EMBL/GenBank/DDBJ whole genome shotgun (WGS) entry which is preliminary data.</text>
</comment>
<dbReference type="EMBL" id="BART01000672">
    <property type="protein sequence ID" value="GAG74185.1"/>
    <property type="molecule type" value="Genomic_DNA"/>
</dbReference>
<evidence type="ECO:0000256" key="6">
    <source>
        <dbReference type="SAM" id="Phobius"/>
    </source>
</evidence>
<evidence type="ECO:0000256" key="3">
    <source>
        <dbReference type="ARBA" id="ARBA00022692"/>
    </source>
</evidence>
<proteinExistence type="predicted"/>
<dbReference type="GO" id="GO:0015658">
    <property type="term" value="F:branched-chain amino acid transmembrane transporter activity"/>
    <property type="evidence" value="ECO:0007669"/>
    <property type="project" value="InterPro"/>
</dbReference>